<dbReference type="Proteomes" id="UP000663831">
    <property type="component" value="Unassembled WGS sequence"/>
</dbReference>
<feature type="signal peptide" evidence="1">
    <location>
        <begin position="1"/>
        <end position="22"/>
    </location>
</feature>
<evidence type="ECO:0008006" key="4">
    <source>
        <dbReference type="Google" id="ProtNLM"/>
    </source>
</evidence>
<reference evidence="2" key="1">
    <citation type="submission" date="2021-01" db="EMBL/GenBank/DDBJ databases">
        <authorList>
            <person name="Kaushik A."/>
        </authorList>
    </citation>
    <scope>NUCLEOTIDE SEQUENCE</scope>
    <source>
        <strain evidence="2">AG3-1AP</strain>
    </source>
</reference>
<name>A0A8H3GSZ1_9AGAM</name>
<protein>
    <recommendedName>
        <fullName evidence="4">Ricin B lectin domain-containing protein</fullName>
    </recommendedName>
</protein>
<organism evidence="2 3">
    <name type="scientific">Rhizoctonia solani</name>
    <dbReference type="NCBI Taxonomy" id="456999"/>
    <lineage>
        <taxon>Eukaryota</taxon>
        <taxon>Fungi</taxon>
        <taxon>Dikarya</taxon>
        <taxon>Basidiomycota</taxon>
        <taxon>Agaricomycotina</taxon>
        <taxon>Agaricomycetes</taxon>
        <taxon>Cantharellales</taxon>
        <taxon>Ceratobasidiaceae</taxon>
        <taxon>Rhizoctonia</taxon>
    </lineage>
</organism>
<dbReference type="Gene3D" id="2.80.10.50">
    <property type="match status" value="1"/>
</dbReference>
<comment type="caution">
    <text evidence="2">The sequence shown here is derived from an EMBL/GenBank/DDBJ whole genome shotgun (WGS) entry which is preliminary data.</text>
</comment>
<evidence type="ECO:0000313" key="2">
    <source>
        <dbReference type="EMBL" id="CAE6463848.1"/>
    </source>
</evidence>
<dbReference type="AlphaFoldDB" id="A0A8H3GSZ1"/>
<proteinExistence type="predicted"/>
<dbReference type="OrthoDB" id="3141294at2759"/>
<dbReference type="EMBL" id="CAJMWV010002484">
    <property type="protein sequence ID" value="CAE6463848.1"/>
    <property type="molecule type" value="Genomic_DNA"/>
</dbReference>
<sequence length="152" mass="17191">MLALSPSCLLSFVLIMFPVYKPCSISQSDSQLLTMIDNSSFCVWAPNENPGEQQWILERRGSDKVVLRNLKYNKYAGVNGALEPSAEVSPTIQPIELTMEPVEADQYRLWAETGNGRLFLGCSPIPEATLPPKLEWVSESEMQNAWKFQHIW</sequence>
<keyword evidence="1" id="KW-0732">Signal</keyword>
<evidence type="ECO:0000256" key="1">
    <source>
        <dbReference type="SAM" id="SignalP"/>
    </source>
</evidence>
<accession>A0A8H3GSZ1</accession>
<gene>
    <name evidence="2" type="ORF">RDB_LOCUS79176</name>
</gene>
<evidence type="ECO:0000313" key="3">
    <source>
        <dbReference type="Proteomes" id="UP000663831"/>
    </source>
</evidence>
<feature type="chain" id="PRO_5034269919" description="Ricin B lectin domain-containing protein" evidence="1">
    <location>
        <begin position="23"/>
        <end position="152"/>
    </location>
</feature>